<reference evidence="2 3" key="1">
    <citation type="submission" date="2018-11" db="EMBL/GenBank/DDBJ databases">
        <title>Genome sequence and assembly of Colletotrichum sidae.</title>
        <authorList>
            <person name="Gan P."/>
            <person name="Shirasu K."/>
        </authorList>
    </citation>
    <scope>NUCLEOTIDE SEQUENCE [LARGE SCALE GENOMIC DNA]</scope>
    <source>
        <strain evidence="2 3">CBS 518.97</strain>
    </source>
</reference>
<dbReference type="AlphaFoldDB" id="A0A4R8TT62"/>
<evidence type="ECO:0000313" key="3">
    <source>
        <dbReference type="Proteomes" id="UP000295604"/>
    </source>
</evidence>
<proteinExistence type="predicted"/>
<organism evidence="2 3">
    <name type="scientific">Colletotrichum sidae</name>
    <dbReference type="NCBI Taxonomy" id="1347389"/>
    <lineage>
        <taxon>Eukaryota</taxon>
        <taxon>Fungi</taxon>
        <taxon>Dikarya</taxon>
        <taxon>Ascomycota</taxon>
        <taxon>Pezizomycotina</taxon>
        <taxon>Sordariomycetes</taxon>
        <taxon>Hypocreomycetidae</taxon>
        <taxon>Glomerellales</taxon>
        <taxon>Glomerellaceae</taxon>
        <taxon>Colletotrichum</taxon>
        <taxon>Colletotrichum orbiculare species complex</taxon>
    </lineage>
</organism>
<gene>
    <name evidence="2" type="ORF">C8034_v006068</name>
</gene>
<evidence type="ECO:0000256" key="1">
    <source>
        <dbReference type="SAM" id="MobiDB-lite"/>
    </source>
</evidence>
<comment type="caution">
    <text evidence="2">The sequence shown here is derived from an EMBL/GenBank/DDBJ whole genome shotgun (WGS) entry which is preliminary data.</text>
</comment>
<protein>
    <submittedName>
        <fullName evidence="2">Uncharacterized protein</fullName>
    </submittedName>
</protein>
<accession>A0A4R8TT62</accession>
<sequence>MALGQPLWRLPWSLVQPSPQNHPVTLSGALVQLRDAPVRPVGGGLCAPHGSTPKTGLDRRGRPELKDPQAVLACAPRSHPSHDGFKQHLQTAPSALVPSLAAAPATSDHGFIPSAPTAAGKREILTTQTTRHVSRTRRHTALALLLNLPTHSGMVSGNPPTTSRTPPPQSLLPAERVSGWGNLRQGPSGLRPHGDR</sequence>
<keyword evidence="3" id="KW-1185">Reference proteome</keyword>
<feature type="region of interest" description="Disordered" evidence="1">
    <location>
        <begin position="43"/>
        <end position="63"/>
    </location>
</feature>
<dbReference type="EMBL" id="QAPF01000011">
    <property type="protein sequence ID" value="TEA21962.1"/>
    <property type="molecule type" value="Genomic_DNA"/>
</dbReference>
<feature type="region of interest" description="Disordered" evidence="1">
    <location>
        <begin position="150"/>
        <end position="196"/>
    </location>
</feature>
<evidence type="ECO:0000313" key="2">
    <source>
        <dbReference type="EMBL" id="TEA21962.1"/>
    </source>
</evidence>
<dbReference type="Proteomes" id="UP000295604">
    <property type="component" value="Unassembled WGS sequence"/>
</dbReference>
<name>A0A4R8TT62_9PEZI</name>